<dbReference type="SMART" id="SM00387">
    <property type="entry name" value="HATPase_c"/>
    <property type="match status" value="1"/>
</dbReference>
<dbReference type="InterPro" id="IPR036097">
    <property type="entry name" value="HisK_dim/P_sf"/>
</dbReference>
<evidence type="ECO:0000256" key="1">
    <source>
        <dbReference type="ARBA" id="ARBA00000085"/>
    </source>
</evidence>
<dbReference type="InterPro" id="IPR003594">
    <property type="entry name" value="HATPase_dom"/>
</dbReference>
<dbReference type="PANTHER" id="PTHR43047:SF72">
    <property type="entry name" value="OSMOSENSING HISTIDINE PROTEIN KINASE SLN1"/>
    <property type="match status" value="1"/>
</dbReference>
<dbReference type="SUPFAM" id="SSF55874">
    <property type="entry name" value="ATPase domain of HSP90 chaperone/DNA topoisomerase II/histidine kinase"/>
    <property type="match status" value="1"/>
</dbReference>
<evidence type="ECO:0000259" key="6">
    <source>
        <dbReference type="PROSITE" id="PS50109"/>
    </source>
</evidence>
<proteinExistence type="predicted"/>
<keyword evidence="4" id="KW-0808">Transferase</keyword>
<dbReference type="GO" id="GO:0005886">
    <property type="term" value="C:plasma membrane"/>
    <property type="evidence" value="ECO:0007669"/>
    <property type="project" value="TreeGrafter"/>
</dbReference>
<dbReference type="EMBL" id="RRYP01003666">
    <property type="protein sequence ID" value="TNV83597.1"/>
    <property type="molecule type" value="Genomic_DNA"/>
</dbReference>
<evidence type="ECO:0000313" key="8">
    <source>
        <dbReference type="Proteomes" id="UP000785679"/>
    </source>
</evidence>
<dbReference type="EC" id="2.7.13.3" evidence="2"/>
<comment type="caution">
    <text evidence="7">The sequence shown here is derived from an EMBL/GenBank/DDBJ whole genome shotgun (WGS) entry which is preliminary data.</text>
</comment>
<keyword evidence="5" id="KW-0418">Kinase</keyword>
<evidence type="ECO:0000256" key="5">
    <source>
        <dbReference type="ARBA" id="ARBA00022777"/>
    </source>
</evidence>
<dbReference type="Gene3D" id="3.30.565.10">
    <property type="entry name" value="Histidine kinase-like ATPase, C-terminal domain"/>
    <property type="match status" value="1"/>
</dbReference>
<gene>
    <name evidence="7" type="ORF">FGO68_gene16577</name>
</gene>
<name>A0A8J8T5X5_HALGN</name>
<reference evidence="7" key="1">
    <citation type="submission" date="2019-06" db="EMBL/GenBank/DDBJ databases">
        <authorList>
            <person name="Zheng W."/>
        </authorList>
    </citation>
    <scope>NUCLEOTIDE SEQUENCE</scope>
    <source>
        <strain evidence="7">QDHG01</strain>
    </source>
</reference>
<dbReference type="OrthoDB" id="313284at2759"/>
<comment type="catalytic activity">
    <reaction evidence="1">
        <text>ATP + protein L-histidine = ADP + protein N-phospho-L-histidine.</text>
        <dbReference type="EC" id="2.7.13.3"/>
    </reaction>
</comment>
<dbReference type="Pfam" id="PF00512">
    <property type="entry name" value="HisKA"/>
    <property type="match status" value="1"/>
</dbReference>
<feature type="domain" description="Histidine kinase" evidence="6">
    <location>
        <begin position="100"/>
        <end position="320"/>
    </location>
</feature>
<sequence>MSGINSPESLWDYINNFDKSSVVTQKLQGEQSLNLVNQYFTLQNAQNDGEQKEQTLLVFTNILNISGQQIVLTTVRDMSNFIELEKQKNMTKLKTIAFASAAHEFRNPLNAIESSLTILEPYIDKQKCGKFYQIAKDCSSLMIFLVRDILDFSQLEEKSLILNKQECSIHSLVYECLRIFQLKAEDKGIKLEILNKNQMHWPTKLSIDENRTKQIIINLLSNALKYTVKGHVFIATIMNKDTKRFGIVVEDSGVGMTEAQVQRLFTPFTKIMSNRELNVDGVGLGLSISLNLARALGGDLEVVSKVGIGSTFTLWLQLSQENIQEYESQLAQQTRFESDRMILKTTDDGNLYIEDINPMSIINKKFFLNTLKAKQKIQKLERLAKVVSENKK</sequence>
<dbReference type="GO" id="GO:0000155">
    <property type="term" value="F:phosphorelay sensor kinase activity"/>
    <property type="evidence" value="ECO:0007669"/>
    <property type="project" value="InterPro"/>
</dbReference>
<organism evidence="7 8">
    <name type="scientific">Halteria grandinella</name>
    <dbReference type="NCBI Taxonomy" id="5974"/>
    <lineage>
        <taxon>Eukaryota</taxon>
        <taxon>Sar</taxon>
        <taxon>Alveolata</taxon>
        <taxon>Ciliophora</taxon>
        <taxon>Intramacronucleata</taxon>
        <taxon>Spirotrichea</taxon>
        <taxon>Stichotrichia</taxon>
        <taxon>Sporadotrichida</taxon>
        <taxon>Halteriidae</taxon>
        <taxon>Halteria</taxon>
    </lineage>
</organism>
<dbReference type="Pfam" id="PF02518">
    <property type="entry name" value="HATPase_c"/>
    <property type="match status" value="1"/>
</dbReference>
<evidence type="ECO:0000256" key="4">
    <source>
        <dbReference type="ARBA" id="ARBA00022679"/>
    </source>
</evidence>
<dbReference type="PRINTS" id="PR00344">
    <property type="entry name" value="BCTRLSENSOR"/>
</dbReference>
<keyword evidence="8" id="KW-1185">Reference proteome</keyword>
<dbReference type="CDD" id="cd00082">
    <property type="entry name" value="HisKA"/>
    <property type="match status" value="1"/>
</dbReference>
<keyword evidence="3" id="KW-0597">Phosphoprotein</keyword>
<dbReference type="AlphaFoldDB" id="A0A8J8T5X5"/>
<dbReference type="InterPro" id="IPR003661">
    <property type="entry name" value="HisK_dim/P_dom"/>
</dbReference>
<evidence type="ECO:0000256" key="3">
    <source>
        <dbReference type="ARBA" id="ARBA00022553"/>
    </source>
</evidence>
<dbReference type="Gene3D" id="1.10.287.130">
    <property type="match status" value="1"/>
</dbReference>
<dbReference type="Proteomes" id="UP000785679">
    <property type="component" value="Unassembled WGS sequence"/>
</dbReference>
<dbReference type="InterPro" id="IPR005467">
    <property type="entry name" value="His_kinase_dom"/>
</dbReference>
<protein>
    <recommendedName>
        <fullName evidence="2">histidine kinase</fullName>
        <ecNumber evidence="2">2.7.13.3</ecNumber>
    </recommendedName>
</protein>
<evidence type="ECO:0000256" key="2">
    <source>
        <dbReference type="ARBA" id="ARBA00012438"/>
    </source>
</evidence>
<dbReference type="InterPro" id="IPR036890">
    <property type="entry name" value="HATPase_C_sf"/>
</dbReference>
<dbReference type="InterPro" id="IPR004358">
    <property type="entry name" value="Sig_transdc_His_kin-like_C"/>
</dbReference>
<dbReference type="GO" id="GO:0009927">
    <property type="term" value="F:histidine phosphotransfer kinase activity"/>
    <property type="evidence" value="ECO:0007669"/>
    <property type="project" value="TreeGrafter"/>
</dbReference>
<dbReference type="PANTHER" id="PTHR43047">
    <property type="entry name" value="TWO-COMPONENT HISTIDINE PROTEIN KINASE"/>
    <property type="match status" value="1"/>
</dbReference>
<dbReference type="SUPFAM" id="SSF47384">
    <property type="entry name" value="Homodimeric domain of signal transducing histidine kinase"/>
    <property type="match status" value="1"/>
</dbReference>
<evidence type="ECO:0000313" key="7">
    <source>
        <dbReference type="EMBL" id="TNV83597.1"/>
    </source>
</evidence>
<dbReference type="PROSITE" id="PS50109">
    <property type="entry name" value="HIS_KIN"/>
    <property type="match status" value="1"/>
</dbReference>
<dbReference type="SMART" id="SM00388">
    <property type="entry name" value="HisKA"/>
    <property type="match status" value="1"/>
</dbReference>
<accession>A0A8J8T5X5</accession>